<evidence type="ECO:0000256" key="1">
    <source>
        <dbReference type="ARBA" id="ARBA00006762"/>
    </source>
</evidence>
<dbReference type="PANTHER" id="PTHR12936">
    <property type="entry name" value="ANAPHASE-PROMOTING COMPLEX 10"/>
    <property type="match status" value="1"/>
</dbReference>
<dbReference type="Pfam" id="PF03256">
    <property type="entry name" value="ANAPC10"/>
    <property type="match status" value="1"/>
</dbReference>
<dbReference type="InterPro" id="IPR004939">
    <property type="entry name" value="APC_su10/DOC_dom"/>
</dbReference>
<evidence type="ECO:0000259" key="7">
    <source>
        <dbReference type="PROSITE" id="PS51284"/>
    </source>
</evidence>
<dbReference type="PROSITE" id="PS51284">
    <property type="entry name" value="DOC"/>
    <property type="match status" value="1"/>
</dbReference>
<dbReference type="OrthoDB" id="2432613at2759"/>
<protein>
    <recommendedName>
        <fullName evidence="6">Anaphase-promoting complex subunit 10</fullName>
    </recommendedName>
</protein>
<evidence type="ECO:0000256" key="4">
    <source>
        <dbReference type="ARBA" id="ARBA00022786"/>
    </source>
</evidence>
<organism evidence="8 9">
    <name type="scientific">Rhizoctonia solani</name>
    <dbReference type="NCBI Taxonomy" id="456999"/>
    <lineage>
        <taxon>Eukaryota</taxon>
        <taxon>Fungi</taxon>
        <taxon>Dikarya</taxon>
        <taxon>Basidiomycota</taxon>
        <taxon>Agaricomycotina</taxon>
        <taxon>Agaricomycetes</taxon>
        <taxon>Cantharellales</taxon>
        <taxon>Ceratobasidiaceae</taxon>
        <taxon>Rhizoctonia</taxon>
    </lineage>
</organism>
<keyword evidence="2 6" id="KW-0132">Cell division</keyword>
<accession>A0A8H3CC69</accession>
<dbReference type="EMBL" id="CAJMXA010002317">
    <property type="protein sequence ID" value="CAE6479078.1"/>
    <property type="molecule type" value="Genomic_DNA"/>
</dbReference>
<evidence type="ECO:0000256" key="5">
    <source>
        <dbReference type="ARBA" id="ARBA00023306"/>
    </source>
</evidence>
<keyword evidence="5 6" id="KW-0131">Cell cycle</keyword>
<dbReference type="InterPro" id="IPR008979">
    <property type="entry name" value="Galactose-bd-like_sf"/>
</dbReference>
<dbReference type="Proteomes" id="UP000663853">
    <property type="component" value="Unassembled WGS sequence"/>
</dbReference>
<dbReference type="PIRSF" id="PIRSF028841">
    <property type="entry name" value="APC10_sub"/>
    <property type="match status" value="1"/>
</dbReference>
<keyword evidence="3 6" id="KW-0498">Mitosis</keyword>
<dbReference type="InterPro" id="IPR016901">
    <property type="entry name" value="APC10/Doc1"/>
</dbReference>
<dbReference type="GO" id="GO:0031145">
    <property type="term" value="P:anaphase-promoting complex-dependent catabolic process"/>
    <property type="evidence" value="ECO:0007669"/>
    <property type="project" value="InterPro"/>
</dbReference>
<evidence type="ECO:0000256" key="6">
    <source>
        <dbReference type="PIRNR" id="PIRNR028841"/>
    </source>
</evidence>
<dbReference type="SUPFAM" id="SSF49785">
    <property type="entry name" value="Galactose-binding domain-like"/>
    <property type="match status" value="1"/>
</dbReference>
<dbReference type="PANTHER" id="PTHR12936:SF0">
    <property type="entry name" value="ANAPHASE-PROMOTING COMPLEX SUBUNIT 10"/>
    <property type="match status" value="1"/>
</dbReference>
<sequence>MCSTRNLRLTMTDHYQSKLPDIGHLATWSVSSYKYGFNVDCLRDDDPETFWQSDGPQPHYITLQFHKKVAVQKIAILLKFDQDDSYTPVRLAIRAGMSLNDLQEVRYVGFEKPNEWLDFDVSMDLSDDSTGARPLHCYAIQIMVAANYMNGKDTHIRGLKVLGPQEPQPGAEDTIPYTSLAFQMHEYIR</sequence>
<dbReference type="CDD" id="cd08366">
    <property type="entry name" value="APC10"/>
    <property type="match status" value="1"/>
</dbReference>
<reference evidence="8" key="1">
    <citation type="submission" date="2021-01" db="EMBL/GenBank/DDBJ databases">
        <authorList>
            <person name="Kaushik A."/>
        </authorList>
    </citation>
    <scope>NUCLEOTIDE SEQUENCE</scope>
    <source>
        <strain evidence="8">AG6-10EEA</strain>
    </source>
</reference>
<proteinExistence type="inferred from homology"/>
<dbReference type="AlphaFoldDB" id="A0A8H3CC69"/>
<evidence type="ECO:0000256" key="2">
    <source>
        <dbReference type="ARBA" id="ARBA00022618"/>
    </source>
</evidence>
<name>A0A8H3CC69_9AGAM</name>
<comment type="function">
    <text evidence="6">Component of the anaphase promoting complex/cyclosome (APC/C), a cell cycle-regulated E3 ubiquitin-protein ligase complex that controls progression through mitosis and the G1 phase of the cell cycle.</text>
</comment>
<evidence type="ECO:0000256" key="3">
    <source>
        <dbReference type="ARBA" id="ARBA00022776"/>
    </source>
</evidence>
<evidence type="ECO:0000313" key="8">
    <source>
        <dbReference type="EMBL" id="CAE6479078.1"/>
    </source>
</evidence>
<comment type="caution">
    <text evidence="8">The sequence shown here is derived from an EMBL/GenBank/DDBJ whole genome shotgun (WGS) entry which is preliminary data.</text>
</comment>
<keyword evidence="4 6" id="KW-0833">Ubl conjugation pathway</keyword>
<feature type="domain" description="DOC" evidence="7">
    <location>
        <begin position="1"/>
        <end position="188"/>
    </location>
</feature>
<dbReference type="GO" id="GO:0005680">
    <property type="term" value="C:anaphase-promoting complex"/>
    <property type="evidence" value="ECO:0007669"/>
    <property type="project" value="InterPro"/>
</dbReference>
<evidence type="ECO:0000313" key="9">
    <source>
        <dbReference type="Proteomes" id="UP000663853"/>
    </source>
</evidence>
<gene>
    <name evidence="8" type="ORF">RDB_LOCUS85737</name>
</gene>
<comment type="similarity">
    <text evidence="1 6">Belongs to the APC10 family.</text>
</comment>
<dbReference type="SMART" id="SM01337">
    <property type="entry name" value="APC10"/>
    <property type="match status" value="1"/>
</dbReference>
<dbReference type="Gene3D" id="2.60.120.260">
    <property type="entry name" value="Galactose-binding domain-like"/>
    <property type="match status" value="1"/>
</dbReference>
<dbReference type="GO" id="GO:0070979">
    <property type="term" value="P:protein K11-linked ubiquitination"/>
    <property type="evidence" value="ECO:0007669"/>
    <property type="project" value="TreeGrafter"/>
</dbReference>
<dbReference type="GO" id="GO:0051301">
    <property type="term" value="P:cell division"/>
    <property type="evidence" value="ECO:0007669"/>
    <property type="project" value="UniProtKB-KW"/>
</dbReference>